<keyword evidence="4" id="KW-1185">Reference proteome</keyword>
<dbReference type="InterPro" id="IPR032466">
    <property type="entry name" value="Metal_Hydrolase"/>
</dbReference>
<dbReference type="Proteomes" id="UP000278962">
    <property type="component" value="Unassembled WGS sequence"/>
</dbReference>
<reference evidence="3 4" key="1">
    <citation type="submission" date="2018-10" db="EMBL/GenBank/DDBJ databases">
        <title>Genomic Encyclopedia of Archaeal and Bacterial Type Strains, Phase II (KMG-II): from individual species to whole genera.</title>
        <authorList>
            <person name="Goeker M."/>
        </authorList>
    </citation>
    <scope>NUCLEOTIDE SEQUENCE [LARGE SCALE GENOMIC DNA]</scope>
    <source>
        <strain evidence="3 4">DSM 14954</strain>
    </source>
</reference>
<evidence type="ECO:0000259" key="2">
    <source>
        <dbReference type="Pfam" id="PF04909"/>
    </source>
</evidence>
<dbReference type="GO" id="GO:0016787">
    <property type="term" value="F:hydrolase activity"/>
    <property type="evidence" value="ECO:0007669"/>
    <property type="project" value="UniProtKB-KW"/>
</dbReference>
<dbReference type="AlphaFoldDB" id="A0A660L768"/>
<keyword evidence="3" id="KW-0378">Hydrolase</keyword>
<evidence type="ECO:0000313" key="3">
    <source>
        <dbReference type="EMBL" id="RKQ90236.1"/>
    </source>
</evidence>
<dbReference type="RefSeq" id="WP_121246628.1">
    <property type="nucleotide sequence ID" value="NZ_RBIL01000001.1"/>
</dbReference>
<dbReference type="PANTHER" id="PTHR43569:SF1">
    <property type="entry name" value="BLL3371 PROTEIN"/>
    <property type="match status" value="1"/>
</dbReference>
<dbReference type="InterPro" id="IPR052350">
    <property type="entry name" value="Metallo-dep_Lactonases"/>
</dbReference>
<dbReference type="Gene3D" id="3.20.20.140">
    <property type="entry name" value="Metal-dependent hydrolases"/>
    <property type="match status" value="1"/>
</dbReference>
<name>A0A660L768_9ACTN</name>
<protein>
    <submittedName>
        <fullName evidence="3">Putative TIM-barrel fold metal-dependent hydrolase</fullName>
    </submittedName>
</protein>
<sequence length="297" mass="33863">MSGYVDAHHHIWRVQDLPWLSGPMIPRIFGPYESLQQRDYLGREYGAEAAAHGFTQSVYTQANWPLDRSVDEVEWVQAQHEESGWPSAIVGSADLFSPRASETFDAQTAASPLMRGCRLQVHWHEHEAFRFAKSADAMLDPIFNENLERIAERGWVFELQAFPNQLPYVRELLGNHPDLTFVIIHAGMPIEGEPWREFLHELATFPNLNVKLSGQGTFIHRVDPDWIRTVTQVVVDAFGSDRAMFGTNFPVESIWTDFSSLVKAWFGVLADFPQAVQDDVLGRTARRVYRLAEEGPR</sequence>
<comment type="caution">
    <text evidence="3">The sequence shown here is derived from an EMBL/GenBank/DDBJ whole genome shotgun (WGS) entry which is preliminary data.</text>
</comment>
<proteinExistence type="inferred from homology"/>
<dbReference type="SUPFAM" id="SSF51556">
    <property type="entry name" value="Metallo-dependent hydrolases"/>
    <property type="match status" value="1"/>
</dbReference>
<comment type="similarity">
    <text evidence="1">Belongs to the metallo-dependent hydrolases superfamily.</text>
</comment>
<feature type="domain" description="Amidohydrolase-related" evidence="2">
    <location>
        <begin position="5"/>
        <end position="291"/>
    </location>
</feature>
<dbReference type="EMBL" id="RBIL01000001">
    <property type="protein sequence ID" value="RKQ90236.1"/>
    <property type="molecule type" value="Genomic_DNA"/>
</dbReference>
<gene>
    <name evidence="3" type="ORF">C8N24_0035</name>
</gene>
<dbReference type="PANTHER" id="PTHR43569">
    <property type="entry name" value="AMIDOHYDROLASE"/>
    <property type="match status" value="1"/>
</dbReference>
<evidence type="ECO:0000256" key="1">
    <source>
        <dbReference type="ARBA" id="ARBA00038310"/>
    </source>
</evidence>
<dbReference type="InterPro" id="IPR006680">
    <property type="entry name" value="Amidohydro-rel"/>
</dbReference>
<accession>A0A660L768</accession>
<dbReference type="Pfam" id="PF04909">
    <property type="entry name" value="Amidohydro_2"/>
    <property type="match status" value="1"/>
</dbReference>
<evidence type="ECO:0000313" key="4">
    <source>
        <dbReference type="Proteomes" id="UP000278962"/>
    </source>
</evidence>
<organism evidence="3 4">
    <name type="scientific">Solirubrobacter pauli</name>
    <dbReference type="NCBI Taxonomy" id="166793"/>
    <lineage>
        <taxon>Bacteria</taxon>
        <taxon>Bacillati</taxon>
        <taxon>Actinomycetota</taxon>
        <taxon>Thermoleophilia</taxon>
        <taxon>Solirubrobacterales</taxon>
        <taxon>Solirubrobacteraceae</taxon>
        <taxon>Solirubrobacter</taxon>
    </lineage>
</organism>
<dbReference type="OrthoDB" id="5450317at2"/>